<dbReference type="Proteomes" id="UP000887574">
    <property type="component" value="Unplaced"/>
</dbReference>
<protein>
    <submittedName>
        <fullName evidence="2">LAGLIDADG homing endonuclease</fullName>
    </submittedName>
</protein>
<organism evidence="1 2">
    <name type="scientific">Ditylenchus dipsaci</name>
    <dbReference type="NCBI Taxonomy" id="166011"/>
    <lineage>
        <taxon>Eukaryota</taxon>
        <taxon>Metazoa</taxon>
        <taxon>Ecdysozoa</taxon>
        <taxon>Nematoda</taxon>
        <taxon>Chromadorea</taxon>
        <taxon>Rhabditida</taxon>
        <taxon>Tylenchina</taxon>
        <taxon>Tylenchomorpha</taxon>
        <taxon>Sphaerularioidea</taxon>
        <taxon>Anguinidae</taxon>
        <taxon>Anguininae</taxon>
        <taxon>Ditylenchus</taxon>
    </lineage>
</organism>
<reference evidence="2" key="1">
    <citation type="submission" date="2022-11" db="UniProtKB">
        <authorList>
            <consortium name="WormBaseParasite"/>
        </authorList>
    </citation>
    <scope>IDENTIFICATION</scope>
</reference>
<dbReference type="WBParaSite" id="jg2774">
    <property type="protein sequence ID" value="jg2774"/>
    <property type="gene ID" value="jg2774"/>
</dbReference>
<evidence type="ECO:0000313" key="1">
    <source>
        <dbReference type="Proteomes" id="UP000887574"/>
    </source>
</evidence>
<keyword evidence="1" id="KW-1185">Reference proteome</keyword>
<sequence length="238" mass="27569">MMMMDTGLHQSSAVFNQLKFNTLMGLCRLVRDRRSEVYRCTLRPFGKRASVYHASLRSFQRLVQESEHHPSRSLFSIRCNFHTYNFLIRDRPKLSAPDKVQIHRESKSIARVPLVRIPISKYIPPSLHIVQGLAQNIISWIEKANPNQISALEDVYKSLGAQKQAWYQFFYWQSCAKYAVNEKCGAFEELLTLLGQIQSMAKSTFLSNEQVIMLGKLTHGFFLCLRVKLFKFSVVTFP</sequence>
<dbReference type="AlphaFoldDB" id="A0A915E4M2"/>
<name>A0A915E4M2_9BILA</name>
<evidence type="ECO:0000313" key="2">
    <source>
        <dbReference type="WBParaSite" id="jg2774"/>
    </source>
</evidence>
<proteinExistence type="predicted"/>
<accession>A0A915E4M2</accession>